<sequence>MIARDRELLTRLGQVNASIGEVVLALMAAQDGGELPANGLREVGQALRTLAEDMIARAAELDTTPPPRPGRCALCGTEPVACPHAEAWMVESRFCVDCIDHCLSDARHGHWCPVDAFAHAQETSFRGKARLDA</sequence>
<dbReference type="HOGENOM" id="CLU_1905234_0_0_11"/>
<dbReference type="AlphaFoldDB" id="I1D5C1"/>
<reference evidence="1 2" key="1">
    <citation type="submission" date="2011-09" db="EMBL/GenBank/DDBJ databases">
        <authorList>
            <consortium name="US DOE Joint Genome Institute (JGI-PGF)"/>
            <person name="Lucas S."/>
            <person name="Han J."/>
            <person name="Lapidus A."/>
            <person name="Cheng J.-F."/>
            <person name="Goodwin L."/>
            <person name="Pitluck S."/>
            <person name="Peters L."/>
            <person name="Land M.L."/>
            <person name="Hauser L."/>
            <person name="Brambilla E."/>
            <person name="Klenk H.-P."/>
            <person name="Woyke T.J."/>
        </authorList>
    </citation>
    <scope>NUCLEOTIDE SEQUENCE [LARGE SCALE GENOMIC DNA]</scope>
    <source>
        <strain evidence="1 2">K62</strain>
    </source>
</reference>
<gene>
    <name evidence="1" type="ORF">SacglDRAFT_03284</name>
</gene>
<dbReference type="EMBL" id="CM001484">
    <property type="protein sequence ID" value="EIF00146.1"/>
    <property type="molecule type" value="Genomic_DNA"/>
</dbReference>
<keyword evidence="2" id="KW-1185">Reference proteome</keyword>
<proteinExistence type="predicted"/>
<organism evidence="1 2">
    <name type="scientific">Saccharomonospora glauca K62</name>
    <dbReference type="NCBI Taxonomy" id="928724"/>
    <lineage>
        <taxon>Bacteria</taxon>
        <taxon>Bacillati</taxon>
        <taxon>Actinomycetota</taxon>
        <taxon>Actinomycetes</taxon>
        <taxon>Pseudonocardiales</taxon>
        <taxon>Pseudonocardiaceae</taxon>
        <taxon>Saccharomonospora</taxon>
    </lineage>
</organism>
<name>I1D5C1_9PSEU</name>
<dbReference type="RefSeq" id="WP_005465870.1">
    <property type="nucleotide sequence ID" value="NZ_CM001484.1"/>
</dbReference>
<dbReference type="STRING" id="928724.SacglDRAFT_03284"/>
<evidence type="ECO:0000313" key="1">
    <source>
        <dbReference type="EMBL" id="EIF00146.1"/>
    </source>
</evidence>
<reference evidence="2" key="2">
    <citation type="submission" date="2012-01" db="EMBL/GenBank/DDBJ databases">
        <title>Noncontiguous Finished sequence of chromosome of Saccharomonospora glauca K62.</title>
        <authorList>
            <consortium name="US DOE Joint Genome Institute"/>
            <person name="Lucas S."/>
            <person name="Han J."/>
            <person name="Lapidus A."/>
            <person name="Cheng J.-F."/>
            <person name="Goodwin L."/>
            <person name="Pitluck S."/>
            <person name="Peters L."/>
            <person name="Mikhailova N."/>
            <person name="Held B."/>
            <person name="Detter J.C."/>
            <person name="Han C."/>
            <person name="Tapia R."/>
            <person name="Land M."/>
            <person name="Hauser L."/>
            <person name="Kyrpides N."/>
            <person name="Ivanova N."/>
            <person name="Pagani I."/>
            <person name="Brambilla E.-M."/>
            <person name="Klenk H.-P."/>
            <person name="Woyke T."/>
        </authorList>
    </citation>
    <scope>NUCLEOTIDE SEQUENCE [LARGE SCALE GENOMIC DNA]</scope>
    <source>
        <strain evidence="2">K62</strain>
    </source>
</reference>
<protein>
    <submittedName>
        <fullName evidence="1">Uncharacterized protein</fullName>
    </submittedName>
</protein>
<dbReference type="OrthoDB" id="3557068at2"/>
<evidence type="ECO:0000313" key="2">
    <source>
        <dbReference type="Proteomes" id="UP000005087"/>
    </source>
</evidence>
<dbReference type="eggNOG" id="ENOG50327VR">
    <property type="taxonomic scope" value="Bacteria"/>
</dbReference>
<dbReference type="Proteomes" id="UP000005087">
    <property type="component" value="Chromosome"/>
</dbReference>
<accession>I1D5C1</accession>